<dbReference type="EMBL" id="CP155571">
    <property type="protein sequence ID" value="XFO70232.1"/>
    <property type="molecule type" value="Genomic_DNA"/>
</dbReference>
<keyword evidence="4" id="KW-1185">Reference proteome</keyword>
<feature type="domain" description="TadE-like" evidence="2">
    <location>
        <begin position="12"/>
        <end position="54"/>
    </location>
</feature>
<organism evidence="3 4">
    <name type="scientific">Sporomusa acidovorans (strain ATCC 49682 / DSM 3132 / Mol)</name>
    <dbReference type="NCBI Taxonomy" id="1123286"/>
    <lineage>
        <taxon>Bacteria</taxon>
        <taxon>Bacillati</taxon>
        <taxon>Bacillota</taxon>
        <taxon>Negativicutes</taxon>
        <taxon>Selenomonadales</taxon>
        <taxon>Sporomusaceae</taxon>
        <taxon>Sporomusa</taxon>
    </lineage>
</organism>
<dbReference type="RefSeq" id="WP_211285277.1">
    <property type="nucleotide sequence ID" value="NZ_CP155571.1"/>
</dbReference>
<dbReference type="Proteomes" id="UP000216052">
    <property type="component" value="Chromosome"/>
</dbReference>
<reference evidence="3" key="1">
    <citation type="submission" date="2024-05" db="EMBL/GenBank/DDBJ databases">
        <title>Isolation and characterization of Sporomusa carbonis sp. nov., a carboxydotrophic hydrogenogen in the genus of Sporomusa isolated from a charcoal burning pile.</title>
        <authorList>
            <person name="Boeer T."/>
            <person name="Rosenbaum F."/>
            <person name="Eysell L."/>
            <person name="Mueller V."/>
            <person name="Daniel R."/>
            <person name="Poehlein A."/>
        </authorList>
    </citation>
    <scope>NUCLEOTIDE SEQUENCE [LARGE SCALE GENOMIC DNA]</scope>
    <source>
        <strain evidence="3">DSM 3132</strain>
    </source>
</reference>
<evidence type="ECO:0000256" key="1">
    <source>
        <dbReference type="SAM" id="Phobius"/>
    </source>
</evidence>
<evidence type="ECO:0000313" key="4">
    <source>
        <dbReference type="Proteomes" id="UP000216052"/>
    </source>
</evidence>
<gene>
    <name evidence="3" type="ORF">SPACI_002200</name>
</gene>
<evidence type="ECO:0000313" key="3">
    <source>
        <dbReference type="EMBL" id="XFO70232.1"/>
    </source>
</evidence>
<evidence type="ECO:0000259" key="2">
    <source>
        <dbReference type="Pfam" id="PF07811"/>
    </source>
</evidence>
<name>A0ABZ3IW05_SPOA4</name>
<feature type="transmembrane region" description="Helical" evidence="1">
    <location>
        <begin position="12"/>
        <end position="33"/>
    </location>
</feature>
<keyword evidence="1" id="KW-1133">Transmembrane helix</keyword>
<protein>
    <recommendedName>
        <fullName evidence="2">TadE-like domain-containing protein</fullName>
    </recommendedName>
</protein>
<proteinExistence type="predicted"/>
<keyword evidence="1" id="KW-0812">Transmembrane</keyword>
<sequence>MIIRRYLNNKRGQAIVETAVVLPIVVLLLFSIVEFGQILNQYLVITAAAREGARAAAVSNDAGAQTAVVDSVASINNDGLAVSITYPEGKREQGKSVTVTVSKPLQVTTPIIRELIEQAFAPDLPVIIAQSVMRVEQP</sequence>
<dbReference type="InterPro" id="IPR012495">
    <property type="entry name" value="TadE-like_dom"/>
</dbReference>
<keyword evidence="1" id="KW-0472">Membrane</keyword>
<accession>A0ABZ3IW05</accession>
<dbReference type="Pfam" id="PF07811">
    <property type="entry name" value="TadE"/>
    <property type="match status" value="1"/>
</dbReference>